<accession>A0A024B269</accession>
<proteinExistence type="predicted"/>
<sequence length="124" mass="14354">MSELKYFTCTMTAEITRTVEARDKEHALEIVDENDMMYELKNFKTDYEMSAKELGVISKINYQEKMFIVHNMFAHLVNGTPVKVTREHLEVFQRAYDAMSTGVRLNILELENSNKVIVSLGRAV</sequence>
<keyword evidence="2" id="KW-1185">Reference proteome</keyword>
<dbReference type="Proteomes" id="UP000026900">
    <property type="component" value="Segment"/>
</dbReference>
<reference evidence="2" key="1">
    <citation type="submission" date="2014-09" db="EMBL/GenBank/DDBJ databases">
        <authorList>
            <person name="Sauder A.B."/>
            <person name="McKenzie Q.R."/>
            <person name="Temple L.M."/>
            <person name="Alexis B.K."/>
            <person name="Al-Atrache Z."/>
            <person name="Lewis L.O."/>
            <person name="Loesser-Casey K.E."/>
            <person name="Mitchell K.J."/>
        </authorList>
    </citation>
    <scope>NUCLEOTIDE SEQUENCE [LARGE SCALE GENOMIC DNA]</scope>
</reference>
<dbReference type="EMBL" id="KJ489399">
    <property type="protein sequence ID" value="AHZ10261.1"/>
    <property type="molecule type" value="Genomic_DNA"/>
</dbReference>
<dbReference type="GeneID" id="19526243"/>
<evidence type="ECO:0000313" key="2">
    <source>
        <dbReference type="Proteomes" id="UP000026900"/>
    </source>
</evidence>
<dbReference type="KEGG" id="vg:19526243"/>
<dbReference type="RefSeq" id="YP_009036692.1">
    <property type="nucleotide sequence ID" value="NC_024213.1"/>
</dbReference>
<evidence type="ECO:0000313" key="1">
    <source>
        <dbReference type="EMBL" id="AHZ10261.1"/>
    </source>
</evidence>
<name>A0A024B269_9CAUD</name>
<organism evidence="1 2">
    <name type="scientific">Bacillus phage Hakuna</name>
    <dbReference type="NCBI Taxonomy" id="1486659"/>
    <lineage>
        <taxon>Viruses</taxon>
        <taxon>Duplodnaviria</taxon>
        <taxon>Heunggongvirae</taxon>
        <taxon>Uroviricota</taxon>
        <taxon>Caudoviricetes</taxon>
        <taxon>Herelleviridae</taxon>
        <taxon>Bastillevirinae</taxon>
        <taxon>Wphvirus</taxon>
        <taxon>Wphvirus hakuna</taxon>
    </lineage>
</organism>
<protein>
    <submittedName>
        <fullName evidence="1">Uncharacterized protein</fullName>
    </submittedName>
</protein>